<dbReference type="SMART" id="SM00823">
    <property type="entry name" value="PKS_PP"/>
    <property type="match status" value="1"/>
</dbReference>
<sequence length="1123" mass="118021">MTATSTDALVFPASPGQQRLWFLTQINPEAGPAYALAARLDLRGAVDEVALQRALNTVADRHEALRTGLRRHDDRVVQLVLPGVAVPLDVVDLTAAGPDRGARLERLLSFAARRPWDLATPPLLRAALVRLEPGRSVLLLCVHHAVCDGISLQVLLEELLAAYRQGELPGEPAQFADYVIWNSGGLEPGQDWKRRRQAGIDHWKDVLRGAPDALELPADHRRPPAQSFAGAREPVRLPAHLARQVREWAVKEGVSVATALLTAFLTVLHRNSGADDLVVGLPVANRDHPDLAGVVGFLANVCPLRARIPSGLTLRGLAHQVDRSVVDLLEHAGVPFGELVGALNPPRLLDRNPVFQTLFGFQPGFPRERTLPGLRVNVTDVDTGTARADLSLFLFEEAGGEIAGFLEYATALFTPGTARRLTAQFRMVVDRLLHGPDAPAACVRLTDARLADVRRGRGGPGATWPMPWAEVKRHAQATPEAPALADDETTLTYRDLVERTEAAAAALSRAGARPGTHVAVHLRRGAGLGVAVLACLAAGAVYVPVDPSAPDARRRSIFEAAAPALTVCDAPGDLAGLPTGATLTLADLRSAPSAERGPDVPSAELGTVRPAAPAAEFGTVGPAAPSVEPGPDVPSAELGTVRPAVPSAGFGAVDPDAPAYLMFTSGSTGRPKGVLVSRRNLASLLAVLGEELGLRPQDRLLALTTTSFDISLLELLAPLAAGAAVQIAPEQAQRDGAELAGRLSDPAITLAQATPATWRMALDSGWRPGPGLRVLCGGEAMPPDLADGLSGASTTWNLYGPTETTIWSCAAEALAGRPVTIGGPIPHTEVFVVDEELNPVPPGVCGELLIGGPGVAIGYLGDPALTAARFLPAPYGGARVYRTGDLVRLRDDGDLEYVGRADDQVKLRGHRIEPGEVEAVLRTAPGVRDAAVALSGRGASTRLVACLVPAAGADAGPGWPAEVRRHAGTVLPAAMLPAELRVAAAVPLSPNGKVDRRAVPGTGRRLEIGAGRVPPRTEAERRVAALFAELLDVPEVGATDDFFALGGHSVLVGRLIQRVEAELGARIPVLDIFMDPTVARVAETVARTRGEIPGTTGPEEPPDTPGDEDWEFEPVRADAASRS</sequence>
<dbReference type="CDD" id="cd19531">
    <property type="entry name" value="LCL_NRPS-like"/>
    <property type="match status" value="1"/>
</dbReference>
<gene>
    <name evidence="6" type="ORF">ACIBG2_46135</name>
</gene>
<dbReference type="InterPro" id="IPR001242">
    <property type="entry name" value="Condensation_dom"/>
</dbReference>
<dbReference type="PROSITE" id="PS00455">
    <property type="entry name" value="AMP_BINDING"/>
    <property type="match status" value="1"/>
</dbReference>
<feature type="compositionally biased region" description="Acidic residues" evidence="4">
    <location>
        <begin position="1100"/>
        <end position="1112"/>
    </location>
</feature>
<feature type="compositionally biased region" description="Basic and acidic residues" evidence="4">
    <location>
        <begin position="1113"/>
        <end position="1123"/>
    </location>
</feature>
<reference evidence="6 7" key="1">
    <citation type="submission" date="2024-10" db="EMBL/GenBank/DDBJ databases">
        <title>The Natural Products Discovery Center: Release of the First 8490 Sequenced Strains for Exploring Actinobacteria Biosynthetic Diversity.</title>
        <authorList>
            <person name="Kalkreuter E."/>
            <person name="Kautsar S.A."/>
            <person name="Yang D."/>
            <person name="Bader C.D."/>
            <person name="Teijaro C.N."/>
            <person name="Fluegel L."/>
            <person name="Davis C.M."/>
            <person name="Simpson J.R."/>
            <person name="Lauterbach L."/>
            <person name="Steele A.D."/>
            <person name="Gui C."/>
            <person name="Meng S."/>
            <person name="Li G."/>
            <person name="Viehrig K."/>
            <person name="Ye F."/>
            <person name="Su P."/>
            <person name="Kiefer A.F."/>
            <person name="Nichols A."/>
            <person name="Cepeda A.J."/>
            <person name="Yan W."/>
            <person name="Fan B."/>
            <person name="Jiang Y."/>
            <person name="Adhikari A."/>
            <person name="Zheng C.-J."/>
            <person name="Schuster L."/>
            <person name="Cowan T.M."/>
            <person name="Smanski M.J."/>
            <person name="Chevrette M.G."/>
            <person name="De Carvalho L.P.S."/>
            <person name="Shen B."/>
        </authorList>
    </citation>
    <scope>NUCLEOTIDE SEQUENCE [LARGE SCALE GENOMIC DNA]</scope>
    <source>
        <strain evidence="6 7">NPDC050545</strain>
    </source>
</reference>
<dbReference type="SUPFAM" id="SSF52777">
    <property type="entry name" value="CoA-dependent acyltransferases"/>
    <property type="match status" value="2"/>
</dbReference>
<dbReference type="InterPro" id="IPR045851">
    <property type="entry name" value="AMP-bd_C_sf"/>
</dbReference>
<evidence type="ECO:0000259" key="5">
    <source>
        <dbReference type="PROSITE" id="PS50075"/>
    </source>
</evidence>
<protein>
    <submittedName>
        <fullName evidence="6">Amino acid adenylation domain-containing protein</fullName>
    </submittedName>
</protein>
<name>A0ABW7Z9H9_9ACTN</name>
<dbReference type="Pfam" id="PF13193">
    <property type="entry name" value="AMP-binding_C"/>
    <property type="match status" value="1"/>
</dbReference>
<dbReference type="Gene3D" id="3.40.50.980">
    <property type="match status" value="4"/>
</dbReference>
<feature type="domain" description="Carrier" evidence="5">
    <location>
        <begin position="1014"/>
        <end position="1089"/>
    </location>
</feature>
<dbReference type="Pfam" id="PF00550">
    <property type="entry name" value="PP-binding"/>
    <property type="match status" value="1"/>
</dbReference>
<keyword evidence="7" id="KW-1185">Reference proteome</keyword>
<dbReference type="InterPro" id="IPR009081">
    <property type="entry name" value="PP-bd_ACP"/>
</dbReference>
<dbReference type="SUPFAM" id="SSF47336">
    <property type="entry name" value="ACP-like"/>
    <property type="match status" value="1"/>
</dbReference>
<evidence type="ECO:0000256" key="3">
    <source>
        <dbReference type="ARBA" id="ARBA00022553"/>
    </source>
</evidence>
<dbReference type="PROSITE" id="PS50075">
    <property type="entry name" value="CARRIER"/>
    <property type="match status" value="1"/>
</dbReference>
<organism evidence="6 7">
    <name type="scientific">Nonomuraea typhae</name>
    <dbReference type="NCBI Taxonomy" id="2603600"/>
    <lineage>
        <taxon>Bacteria</taxon>
        <taxon>Bacillati</taxon>
        <taxon>Actinomycetota</taxon>
        <taxon>Actinomycetes</taxon>
        <taxon>Streptosporangiales</taxon>
        <taxon>Streptosporangiaceae</taxon>
        <taxon>Nonomuraea</taxon>
    </lineage>
</organism>
<comment type="caution">
    <text evidence="6">The sequence shown here is derived from an EMBL/GenBank/DDBJ whole genome shotgun (WGS) entry which is preliminary data.</text>
</comment>
<dbReference type="InterPro" id="IPR023213">
    <property type="entry name" value="CAT-like_dom_sf"/>
</dbReference>
<dbReference type="PANTHER" id="PTHR45527">
    <property type="entry name" value="NONRIBOSOMAL PEPTIDE SYNTHETASE"/>
    <property type="match status" value="1"/>
</dbReference>
<dbReference type="InterPro" id="IPR025110">
    <property type="entry name" value="AMP-bd_C"/>
</dbReference>
<dbReference type="RefSeq" id="WP_397090749.1">
    <property type="nucleotide sequence ID" value="NZ_JBITGY010000016.1"/>
</dbReference>
<dbReference type="InterPro" id="IPR020845">
    <property type="entry name" value="AMP-binding_CS"/>
</dbReference>
<dbReference type="InterPro" id="IPR020806">
    <property type="entry name" value="PKS_PP-bd"/>
</dbReference>
<dbReference type="InterPro" id="IPR036736">
    <property type="entry name" value="ACP-like_sf"/>
</dbReference>
<feature type="region of interest" description="Disordered" evidence="4">
    <location>
        <begin position="1087"/>
        <end position="1123"/>
    </location>
</feature>
<keyword evidence="3" id="KW-0597">Phosphoprotein</keyword>
<dbReference type="Pfam" id="PF00668">
    <property type="entry name" value="Condensation"/>
    <property type="match status" value="1"/>
</dbReference>
<dbReference type="InterPro" id="IPR010071">
    <property type="entry name" value="AA_adenyl_dom"/>
</dbReference>
<dbReference type="Gene3D" id="2.30.38.10">
    <property type="entry name" value="Luciferase, Domain 3"/>
    <property type="match status" value="1"/>
</dbReference>
<dbReference type="InterPro" id="IPR000873">
    <property type="entry name" value="AMP-dep_synth/lig_dom"/>
</dbReference>
<accession>A0ABW7Z9H9</accession>
<evidence type="ECO:0000256" key="2">
    <source>
        <dbReference type="ARBA" id="ARBA00022450"/>
    </source>
</evidence>
<dbReference type="PANTHER" id="PTHR45527:SF1">
    <property type="entry name" value="FATTY ACID SYNTHASE"/>
    <property type="match status" value="1"/>
</dbReference>
<dbReference type="InterPro" id="IPR029058">
    <property type="entry name" value="AB_hydrolase_fold"/>
</dbReference>
<dbReference type="SUPFAM" id="SSF56801">
    <property type="entry name" value="Acetyl-CoA synthetase-like"/>
    <property type="match status" value="1"/>
</dbReference>
<dbReference type="Gene3D" id="3.30.559.30">
    <property type="entry name" value="Nonribosomal peptide synthetase, condensation domain"/>
    <property type="match status" value="1"/>
</dbReference>
<proteinExistence type="predicted"/>
<evidence type="ECO:0000256" key="4">
    <source>
        <dbReference type="SAM" id="MobiDB-lite"/>
    </source>
</evidence>
<dbReference type="Gene3D" id="3.40.50.1820">
    <property type="entry name" value="alpha/beta hydrolase"/>
    <property type="match status" value="1"/>
</dbReference>
<dbReference type="Gene3D" id="3.30.300.30">
    <property type="match status" value="1"/>
</dbReference>
<dbReference type="Pfam" id="PF00501">
    <property type="entry name" value="AMP-binding"/>
    <property type="match status" value="1"/>
</dbReference>
<dbReference type="Gene3D" id="3.30.559.10">
    <property type="entry name" value="Chloramphenicol acetyltransferase-like domain"/>
    <property type="match status" value="1"/>
</dbReference>
<comment type="cofactor">
    <cofactor evidence="1">
        <name>pantetheine 4'-phosphate</name>
        <dbReference type="ChEBI" id="CHEBI:47942"/>
    </cofactor>
</comment>
<evidence type="ECO:0000313" key="6">
    <source>
        <dbReference type="EMBL" id="MFI6504833.1"/>
    </source>
</evidence>
<dbReference type="Proteomes" id="UP001612741">
    <property type="component" value="Unassembled WGS sequence"/>
</dbReference>
<keyword evidence="2" id="KW-0596">Phosphopantetheine</keyword>
<evidence type="ECO:0000313" key="7">
    <source>
        <dbReference type="Proteomes" id="UP001612741"/>
    </source>
</evidence>
<evidence type="ECO:0000256" key="1">
    <source>
        <dbReference type="ARBA" id="ARBA00001957"/>
    </source>
</evidence>
<dbReference type="EMBL" id="JBITGY010000016">
    <property type="protein sequence ID" value="MFI6504833.1"/>
    <property type="molecule type" value="Genomic_DNA"/>
</dbReference>
<dbReference type="NCBIfam" id="TIGR01733">
    <property type="entry name" value="AA-adenyl-dom"/>
    <property type="match status" value="1"/>
</dbReference>